<proteinExistence type="predicted"/>
<accession>A0A4U9IE06</accession>
<keyword evidence="1" id="KW-1133">Transmembrane helix</keyword>
<dbReference type="SUPFAM" id="SSF103473">
    <property type="entry name" value="MFS general substrate transporter"/>
    <property type="match status" value="1"/>
</dbReference>
<keyword evidence="1" id="KW-0472">Membrane</keyword>
<organism evidence="2 3">
    <name type="scientific">Leclercia adecarboxylata</name>
    <dbReference type="NCBI Taxonomy" id="83655"/>
    <lineage>
        <taxon>Bacteria</taxon>
        <taxon>Pseudomonadati</taxon>
        <taxon>Pseudomonadota</taxon>
        <taxon>Gammaproteobacteria</taxon>
        <taxon>Enterobacterales</taxon>
        <taxon>Enterobacteriaceae</taxon>
        <taxon>Leclercia</taxon>
    </lineage>
</organism>
<evidence type="ECO:0000313" key="3">
    <source>
        <dbReference type="Proteomes" id="UP000310719"/>
    </source>
</evidence>
<evidence type="ECO:0000313" key="2">
    <source>
        <dbReference type="EMBL" id="VTP75824.1"/>
    </source>
</evidence>
<feature type="transmembrane region" description="Helical" evidence="1">
    <location>
        <begin position="6"/>
        <end position="26"/>
    </location>
</feature>
<gene>
    <name evidence="2" type="ORF">NCTC13032_05694</name>
</gene>
<dbReference type="Proteomes" id="UP000310719">
    <property type="component" value="Chromosome"/>
</dbReference>
<dbReference type="EMBL" id="LR590464">
    <property type="protein sequence ID" value="VTP75824.1"/>
    <property type="molecule type" value="Genomic_DNA"/>
</dbReference>
<keyword evidence="1" id="KW-0812">Transmembrane</keyword>
<name>A0A4U9IE06_9ENTR</name>
<dbReference type="AlphaFoldDB" id="A0A4U9IE06"/>
<dbReference type="InterPro" id="IPR036259">
    <property type="entry name" value="MFS_trans_sf"/>
</dbReference>
<reference evidence="2 3" key="1">
    <citation type="submission" date="2019-05" db="EMBL/GenBank/DDBJ databases">
        <authorList>
            <consortium name="Pathogen Informatics"/>
        </authorList>
    </citation>
    <scope>NUCLEOTIDE SEQUENCE [LARGE SCALE GENOMIC DNA]</scope>
    <source>
        <strain evidence="2 3">NCTC13032</strain>
    </source>
</reference>
<sequence>MTWGWRWVFFSFAIPGLVIAVVWYLLVRTKPGESAFVSRAELETITQGQETATSRREKYCHRTAL</sequence>
<dbReference type="Gene3D" id="1.20.1250.20">
    <property type="entry name" value="MFS general substrate transporter like domains"/>
    <property type="match status" value="1"/>
</dbReference>
<protein>
    <submittedName>
        <fullName evidence="2">D-galactonate transporter</fullName>
    </submittedName>
</protein>
<evidence type="ECO:0000256" key="1">
    <source>
        <dbReference type="SAM" id="Phobius"/>
    </source>
</evidence>